<reference evidence="1 2" key="1">
    <citation type="journal article" date="2011" name="J. Bacteriol.">
        <title>Draft genome of the psychrotolerant acidophile Acidithiobacillus ferrivorans SS3.</title>
        <authorList>
            <person name="Liljeqvist M."/>
            <person name="Valdes J."/>
            <person name="Holmes D.S."/>
            <person name="Dopson M."/>
        </authorList>
    </citation>
    <scope>NUCLEOTIDE SEQUENCE [LARGE SCALE GENOMIC DNA]</scope>
    <source>
        <strain evidence="1 2">SS3</strain>
    </source>
</reference>
<dbReference type="AlphaFoldDB" id="G0JPB2"/>
<name>G0JPB2_9PROT</name>
<dbReference type="Pfam" id="PF13650">
    <property type="entry name" value="Asp_protease_2"/>
    <property type="match status" value="1"/>
</dbReference>
<dbReference type="STRING" id="743299.Acife_1184"/>
<sequence length="157" mass="16968">MGITHTTITLGNPVKRDLAPLEVNALADTGALHLCIPQHMAIQLDLQEQQKREVTLADGSRLQVPYVGPVEVSFGNRRCFVGAMVMGDEALLGAIPMEDMDLVVRPMTREVIANPYSPNIPSSLAKGIWQGSGIGWGLMLAGTFTYDQVNNGHAGHY</sequence>
<dbReference type="EMBL" id="CP002985">
    <property type="protein sequence ID" value="AEM47343.1"/>
    <property type="molecule type" value="Genomic_DNA"/>
</dbReference>
<dbReference type="GO" id="GO:0008233">
    <property type="term" value="F:peptidase activity"/>
    <property type="evidence" value="ECO:0007669"/>
    <property type="project" value="UniProtKB-KW"/>
</dbReference>
<dbReference type="HOGENOM" id="CLU_153957_0_0_6"/>
<protein>
    <submittedName>
        <fullName evidence="1">Clan AA aspartic protease, AF_0612 family</fullName>
    </submittedName>
</protein>
<dbReference type="NCBIfam" id="TIGR03698">
    <property type="entry name" value="clan_AA_DTGF"/>
    <property type="match status" value="1"/>
</dbReference>
<organism evidence="1 2">
    <name type="scientific">Acidithiobacillus ferrivorans SS3</name>
    <dbReference type="NCBI Taxonomy" id="743299"/>
    <lineage>
        <taxon>Bacteria</taxon>
        <taxon>Pseudomonadati</taxon>
        <taxon>Pseudomonadota</taxon>
        <taxon>Acidithiobacillia</taxon>
        <taxon>Acidithiobacillales</taxon>
        <taxon>Acidithiobacillaceae</taxon>
        <taxon>Acidithiobacillus</taxon>
    </lineage>
</organism>
<evidence type="ECO:0000313" key="2">
    <source>
        <dbReference type="Proteomes" id="UP000009220"/>
    </source>
</evidence>
<proteinExistence type="predicted"/>
<dbReference type="InterPro" id="IPR022274">
    <property type="entry name" value="Peptidase_asp_AF0612"/>
</dbReference>
<keyword evidence="1" id="KW-0378">Hydrolase</keyword>
<dbReference type="Gene3D" id="2.40.70.10">
    <property type="entry name" value="Acid Proteases"/>
    <property type="match status" value="1"/>
</dbReference>
<keyword evidence="1" id="KW-0645">Protease</keyword>
<evidence type="ECO:0000313" key="1">
    <source>
        <dbReference type="EMBL" id="AEM47343.1"/>
    </source>
</evidence>
<dbReference type="Proteomes" id="UP000009220">
    <property type="component" value="Chromosome"/>
</dbReference>
<dbReference type="KEGG" id="afi:Acife_1184"/>
<dbReference type="InterPro" id="IPR021109">
    <property type="entry name" value="Peptidase_aspartic_dom_sf"/>
</dbReference>
<accession>G0JPB2</accession>
<dbReference type="eggNOG" id="COG3577">
    <property type="taxonomic scope" value="Bacteria"/>
</dbReference>
<dbReference type="RefSeq" id="WP_014028600.1">
    <property type="nucleotide sequence ID" value="NC_015942.1"/>
</dbReference>
<dbReference type="GO" id="GO:0006508">
    <property type="term" value="P:proteolysis"/>
    <property type="evidence" value="ECO:0007669"/>
    <property type="project" value="UniProtKB-KW"/>
</dbReference>
<gene>
    <name evidence="1" type="ORF">Acife_1184</name>
</gene>